<evidence type="ECO:0000256" key="2">
    <source>
        <dbReference type="ARBA" id="ARBA00022801"/>
    </source>
</evidence>
<dbReference type="PROSITE" id="PS51194">
    <property type="entry name" value="HELICASE_CTER"/>
    <property type="match status" value="1"/>
</dbReference>
<feature type="region of interest" description="Disordered" evidence="4">
    <location>
        <begin position="211"/>
        <end position="230"/>
    </location>
</feature>
<dbReference type="GO" id="GO:0015616">
    <property type="term" value="F:DNA translocase activity"/>
    <property type="evidence" value="ECO:0007669"/>
    <property type="project" value="TreeGrafter"/>
</dbReference>
<dbReference type="CDD" id="cd18004">
    <property type="entry name" value="DEXHc_RAD54"/>
    <property type="match status" value="1"/>
</dbReference>
<evidence type="ECO:0000259" key="5">
    <source>
        <dbReference type="PROSITE" id="PS51192"/>
    </source>
</evidence>
<sequence length="972" mass="106844">MKPFRPPTSVPSHTSLHLNSGQGSRGEPPAKKRRISGDNDAWSDQVEILAAAADVLKKPKPSIKKFQSPALRRPLEVVVNPSGSPQHDPSPGSSNAYFTVLWRKFTTKKNKTWDGDGVLSVVGGYANLQDISGKEMGRSACKGPLMVGSELNIGAKVIEVESMITKEDFLAGRHFLGNNSKPPPQPSLKEIDNVGRVSQKAQARHHKIAATQKDTPRPVAQSSKASKSTFKAPLLENNVQKLQKDGVIPVPRHDPTSEGALVMKRPKTVPKGRQIVDVVVDPMLSRRLRPHQRAGVSFLYECVMGMKDYDGEGAVLADEMGLGKTLQTIALLWTLMKQNPIYKDAPVVKKALIVCPVTLISNWRKEFTKWLGMTTLGIFVADGDKKMRLSDFTMGKSYSVMIIGYEKLRMVQEDLKKGGGIDIVICDEGHRLKTANNKAASAIRALNTERRVILSGTPIQNDLAEFYTMVDFVNPGLLNKYNVFKREFEAPILRSRQPGASTEDIEKGEARGTELVTITSMFILRRTAELLSQYLPPKTEYVVLCRPTKAQKDAYKAIIESPTFNAALGSAAISLELINVLKKVCNSPSLLLQKDGKGEDITKPELLECIPRGILKIPGGGKLQVLDSLLHRIHADTQEKIVLVSNYTSTLDVIAKLLSAMSYTYLRLDGSTPTNKRQPLVDKFNRAPVTETFVFLLSAKAGGVGLNLIGASRLILFDIDWNPATDLQAMARVHRDGQKRPCFIYRMLTQGALDEKIFQRQVSKTGLADSIVDGKNGTSGFTKAELRDLFTLDEDYDGCQTHKLLGCSCGGAGTIAPLEQGIAERNDLASLDDDSKDDFHDIDNLEPEIVRLEDDSDGEPVPVPKRSKWRTGNQVDWRADEAEEERKAKACVDAAGKAKMLSLMQYSHFDAGKVATKATPQNHVSNGEEGENLEDDVGPFDALDTAIEDDILKSVIREDGHRIGFVFAKSSS</sequence>
<evidence type="ECO:0000256" key="3">
    <source>
        <dbReference type="ARBA" id="ARBA00022840"/>
    </source>
</evidence>
<name>A0AAN7TN80_9PEZI</name>
<comment type="caution">
    <text evidence="7">The sequence shown here is derived from an EMBL/GenBank/DDBJ whole genome shotgun (WGS) entry which is preliminary data.</text>
</comment>
<dbReference type="Proteomes" id="UP001310890">
    <property type="component" value="Unassembled WGS sequence"/>
</dbReference>
<dbReference type="GO" id="GO:0005524">
    <property type="term" value="F:ATP binding"/>
    <property type="evidence" value="ECO:0007669"/>
    <property type="project" value="InterPro"/>
</dbReference>
<keyword evidence="2" id="KW-0378">Hydrolase</keyword>
<dbReference type="SMART" id="SM00487">
    <property type="entry name" value="DEXDc"/>
    <property type="match status" value="1"/>
</dbReference>
<protein>
    <submittedName>
        <fullName evidence="7">Uncharacterized protein</fullName>
    </submittedName>
</protein>
<feature type="compositionally biased region" description="Polar residues" evidence="4">
    <location>
        <begin position="10"/>
        <end position="22"/>
    </location>
</feature>
<evidence type="ECO:0000259" key="6">
    <source>
        <dbReference type="PROSITE" id="PS51194"/>
    </source>
</evidence>
<dbReference type="Pfam" id="PF00176">
    <property type="entry name" value="SNF2-rel_dom"/>
    <property type="match status" value="1"/>
</dbReference>
<dbReference type="EMBL" id="JAVRRL010000008">
    <property type="protein sequence ID" value="KAK5116477.1"/>
    <property type="molecule type" value="Genomic_DNA"/>
</dbReference>
<dbReference type="InterPro" id="IPR038718">
    <property type="entry name" value="SNF2-like_sf"/>
</dbReference>
<feature type="region of interest" description="Disordered" evidence="4">
    <location>
        <begin position="1"/>
        <end position="39"/>
    </location>
</feature>
<dbReference type="AlphaFoldDB" id="A0AAN7TN80"/>
<dbReference type="InterPro" id="IPR049730">
    <property type="entry name" value="SNF2/RAD54-like_C"/>
</dbReference>
<dbReference type="PANTHER" id="PTHR45629:SF7">
    <property type="entry name" value="DNA EXCISION REPAIR PROTEIN ERCC-6-RELATED"/>
    <property type="match status" value="1"/>
</dbReference>
<proteinExistence type="predicted"/>
<gene>
    <name evidence="7" type="ORF">LTR62_008026</name>
</gene>
<dbReference type="InterPro" id="IPR027417">
    <property type="entry name" value="P-loop_NTPase"/>
</dbReference>
<dbReference type="Gene3D" id="3.40.50.300">
    <property type="entry name" value="P-loop containing nucleotide triphosphate hydrolases"/>
    <property type="match status" value="1"/>
</dbReference>
<feature type="compositionally biased region" description="Polar residues" evidence="4">
    <location>
        <begin position="220"/>
        <end position="229"/>
    </location>
</feature>
<keyword evidence="1" id="KW-0547">Nucleotide-binding</keyword>
<reference evidence="7" key="1">
    <citation type="submission" date="2023-08" db="EMBL/GenBank/DDBJ databases">
        <title>Black Yeasts Isolated from many extreme environments.</title>
        <authorList>
            <person name="Coleine C."/>
            <person name="Stajich J.E."/>
            <person name="Selbmann L."/>
        </authorList>
    </citation>
    <scope>NUCLEOTIDE SEQUENCE</scope>
    <source>
        <strain evidence="7">CCFEE 5401</strain>
    </source>
</reference>
<dbReference type="SUPFAM" id="SSF52540">
    <property type="entry name" value="P-loop containing nucleoside triphosphate hydrolases"/>
    <property type="match status" value="2"/>
</dbReference>
<dbReference type="SMART" id="SM00490">
    <property type="entry name" value="HELICc"/>
    <property type="match status" value="1"/>
</dbReference>
<dbReference type="PROSITE" id="PS51192">
    <property type="entry name" value="HELICASE_ATP_BIND_1"/>
    <property type="match status" value="1"/>
</dbReference>
<feature type="domain" description="Helicase ATP-binding" evidence="5">
    <location>
        <begin position="305"/>
        <end position="476"/>
    </location>
</feature>
<dbReference type="Gene3D" id="3.40.50.10810">
    <property type="entry name" value="Tandem AAA-ATPase domain"/>
    <property type="match status" value="1"/>
</dbReference>
<dbReference type="Pfam" id="PF00271">
    <property type="entry name" value="Helicase_C"/>
    <property type="match status" value="1"/>
</dbReference>
<dbReference type="FunFam" id="3.40.50.10810:FF:000035">
    <property type="entry name" value="DsDNA-dependent ATPase (Rad54b)"/>
    <property type="match status" value="1"/>
</dbReference>
<evidence type="ECO:0000313" key="7">
    <source>
        <dbReference type="EMBL" id="KAK5116477.1"/>
    </source>
</evidence>
<evidence type="ECO:0000256" key="4">
    <source>
        <dbReference type="SAM" id="MobiDB-lite"/>
    </source>
</evidence>
<feature type="domain" description="Helicase C-terminal" evidence="6">
    <location>
        <begin position="625"/>
        <end position="790"/>
    </location>
</feature>
<dbReference type="PANTHER" id="PTHR45629">
    <property type="entry name" value="SNF2/RAD54 FAMILY MEMBER"/>
    <property type="match status" value="1"/>
</dbReference>
<dbReference type="InterPro" id="IPR014001">
    <property type="entry name" value="Helicase_ATP-bd"/>
</dbReference>
<dbReference type="InterPro" id="IPR001650">
    <property type="entry name" value="Helicase_C-like"/>
</dbReference>
<dbReference type="InterPro" id="IPR050496">
    <property type="entry name" value="SNF2_RAD54_helicase_repair"/>
</dbReference>
<accession>A0AAN7TN80</accession>
<evidence type="ECO:0000256" key="1">
    <source>
        <dbReference type="ARBA" id="ARBA00022741"/>
    </source>
</evidence>
<dbReference type="CDD" id="cd18793">
    <property type="entry name" value="SF2_C_SNF"/>
    <property type="match status" value="1"/>
</dbReference>
<dbReference type="GO" id="GO:0000724">
    <property type="term" value="P:double-strand break repair via homologous recombination"/>
    <property type="evidence" value="ECO:0007669"/>
    <property type="project" value="TreeGrafter"/>
</dbReference>
<dbReference type="GO" id="GO:0007131">
    <property type="term" value="P:reciprocal meiotic recombination"/>
    <property type="evidence" value="ECO:0007669"/>
    <property type="project" value="TreeGrafter"/>
</dbReference>
<dbReference type="InterPro" id="IPR000330">
    <property type="entry name" value="SNF2_N"/>
</dbReference>
<evidence type="ECO:0000313" key="8">
    <source>
        <dbReference type="Proteomes" id="UP001310890"/>
    </source>
</evidence>
<dbReference type="GO" id="GO:0016787">
    <property type="term" value="F:hydrolase activity"/>
    <property type="evidence" value="ECO:0007669"/>
    <property type="project" value="UniProtKB-KW"/>
</dbReference>
<dbReference type="Gene3D" id="1.20.120.850">
    <property type="entry name" value="SWI2/SNF2 ATPases, N-terminal domain"/>
    <property type="match status" value="1"/>
</dbReference>
<organism evidence="7 8">
    <name type="scientific">Meristemomyces frigidus</name>
    <dbReference type="NCBI Taxonomy" id="1508187"/>
    <lineage>
        <taxon>Eukaryota</taxon>
        <taxon>Fungi</taxon>
        <taxon>Dikarya</taxon>
        <taxon>Ascomycota</taxon>
        <taxon>Pezizomycotina</taxon>
        <taxon>Dothideomycetes</taxon>
        <taxon>Dothideomycetidae</taxon>
        <taxon>Mycosphaerellales</taxon>
        <taxon>Teratosphaeriaceae</taxon>
        <taxon>Meristemomyces</taxon>
    </lineage>
</organism>
<dbReference type="GO" id="GO:0005634">
    <property type="term" value="C:nucleus"/>
    <property type="evidence" value="ECO:0007669"/>
    <property type="project" value="TreeGrafter"/>
</dbReference>
<keyword evidence="3" id="KW-0067">ATP-binding</keyword>